<evidence type="ECO:0000313" key="5">
    <source>
        <dbReference type="EnsemblMetazoa" id="G4740.2:cds"/>
    </source>
</evidence>
<dbReference type="InterPro" id="IPR002110">
    <property type="entry name" value="Ankyrin_rpt"/>
</dbReference>
<feature type="repeat" description="ANK" evidence="3">
    <location>
        <begin position="145"/>
        <end position="169"/>
    </location>
</feature>
<evidence type="ECO:0000313" key="6">
    <source>
        <dbReference type="Proteomes" id="UP000005408"/>
    </source>
</evidence>
<keyword evidence="1" id="KW-0677">Repeat</keyword>
<evidence type="ECO:0000256" key="2">
    <source>
        <dbReference type="ARBA" id="ARBA00023043"/>
    </source>
</evidence>
<dbReference type="PROSITE" id="PS50088">
    <property type="entry name" value="ANK_REPEAT"/>
    <property type="match status" value="3"/>
</dbReference>
<evidence type="ECO:0000256" key="3">
    <source>
        <dbReference type="PROSITE-ProRule" id="PRU00023"/>
    </source>
</evidence>
<dbReference type="PANTHER" id="PTHR24198">
    <property type="entry name" value="ANKYRIN REPEAT AND PROTEIN KINASE DOMAIN-CONTAINING PROTEIN"/>
    <property type="match status" value="1"/>
</dbReference>
<accession>A0A8W8NC90</accession>
<evidence type="ECO:0000256" key="1">
    <source>
        <dbReference type="ARBA" id="ARBA00022737"/>
    </source>
</evidence>
<dbReference type="Pfam" id="PF00023">
    <property type="entry name" value="Ank"/>
    <property type="match status" value="1"/>
</dbReference>
<dbReference type="AlphaFoldDB" id="A0A8W8NC90"/>
<reference evidence="5" key="1">
    <citation type="submission" date="2022-08" db="UniProtKB">
        <authorList>
            <consortium name="EnsemblMetazoa"/>
        </authorList>
    </citation>
    <scope>IDENTIFICATION</scope>
    <source>
        <strain evidence="5">05x7-T-G4-1.051#20</strain>
    </source>
</reference>
<feature type="compositionally biased region" description="Basic and acidic residues" evidence="4">
    <location>
        <begin position="213"/>
        <end position="238"/>
    </location>
</feature>
<feature type="repeat" description="ANK" evidence="3">
    <location>
        <begin position="112"/>
        <end position="144"/>
    </location>
</feature>
<keyword evidence="6" id="KW-1185">Reference proteome</keyword>
<dbReference type="InterPro" id="IPR036770">
    <property type="entry name" value="Ankyrin_rpt-contain_sf"/>
</dbReference>
<organism evidence="5 6">
    <name type="scientific">Magallana gigas</name>
    <name type="common">Pacific oyster</name>
    <name type="synonym">Crassostrea gigas</name>
    <dbReference type="NCBI Taxonomy" id="29159"/>
    <lineage>
        <taxon>Eukaryota</taxon>
        <taxon>Metazoa</taxon>
        <taxon>Spiralia</taxon>
        <taxon>Lophotrochozoa</taxon>
        <taxon>Mollusca</taxon>
        <taxon>Bivalvia</taxon>
        <taxon>Autobranchia</taxon>
        <taxon>Pteriomorphia</taxon>
        <taxon>Ostreida</taxon>
        <taxon>Ostreoidea</taxon>
        <taxon>Ostreidae</taxon>
        <taxon>Magallana</taxon>
    </lineage>
</organism>
<keyword evidence="2 3" id="KW-0040">ANK repeat</keyword>
<dbReference type="OrthoDB" id="19174at2759"/>
<dbReference type="OMA" id="LMVARMN"/>
<dbReference type="Proteomes" id="UP000005408">
    <property type="component" value="Unassembled WGS sequence"/>
</dbReference>
<dbReference type="EnsemblMetazoa" id="G4740.2">
    <property type="protein sequence ID" value="G4740.2:cds"/>
    <property type="gene ID" value="G4740"/>
</dbReference>
<dbReference type="Gene3D" id="1.25.40.20">
    <property type="entry name" value="Ankyrin repeat-containing domain"/>
    <property type="match status" value="1"/>
</dbReference>
<dbReference type="EnsemblMetazoa" id="G4740.1">
    <property type="protein sequence ID" value="G4740.1:cds"/>
    <property type="gene ID" value="G4740"/>
</dbReference>
<dbReference type="SMART" id="SM00248">
    <property type="entry name" value="ANK"/>
    <property type="match status" value="3"/>
</dbReference>
<dbReference type="Pfam" id="PF12796">
    <property type="entry name" value="Ank_2"/>
    <property type="match status" value="1"/>
</dbReference>
<evidence type="ECO:0008006" key="7">
    <source>
        <dbReference type="Google" id="ProtNLM"/>
    </source>
</evidence>
<dbReference type="PANTHER" id="PTHR24198:SF165">
    <property type="entry name" value="ANKYRIN REPEAT-CONTAINING PROTEIN-RELATED"/>
    <property type="match status" value="1"/>
</dbReference>
<evidence type="ECO:0000256" key="4">
    <source>
        <dbReference type="SAM" id="MobiDB-lite"/>
    </source>
</evidence>
<protein>
    <recommendedName>
        <fullName evidence="7">Ankyrin repeat domain-containing protein 49</fullName>
    </recommendedName>
</protein>
<feature type="repeat" description="ANK" evidence="3">
    <location>
        <begin position="79"/>
        <end position="111"/>
    </location>
</feature>
<proteinExistence type="predicted"/>
<dbReference type="PRINTS" id="PR01415">
    <property type="entry name" value="ANKYRIN"/>
</dbReference>
<name>A0A8W8NC90_MAGGI</name>
<feature type="region of interest" description="Disordered" evidence="4">
    <location>
        <begin position="198"/>
        <end position="303"/>
    </location>
</feature>
<sequence>MNPLDPELLEALMVARMNNPGMFQSFWELDEQGVEEESEEEIQKDPKKKILWAAENNYMDIAKSLLDEDPSLVNSRDSDLYTPLHRACYNGHTDMVKFLLNHNADIAARTEDGWYPIHSAARWNQAPVISILLEHGADINARTNSGQTPLHLAASEKENGETISLLLSNCNLNTELRNSLGETAEDICARTSEHHKLFDERKKHQQNYPGNMDHQEHNPGCMDDKSASQEHQGNERGNDSCTNSTETSINEDPNGEVLNLSDNVAQGFEDLSVSMDTNENDDESQDQLENCQDPDLNAMDENP</sequence>
<feature type="compositionally biased region" description="Polar residues" evidence="4">
    <location>
        <begin position="239"/>
        <end position="251"/>
    </location>
</feature>
<dbReference type="SUPFAM" id="SSF48403">
    <property type="entry name" value="Ankyrin repeat"/>
    <property type="match status" value="1"/>
</dbReference>
<dbReference type="PROSITE" id="PS50297">
    <property type="entry name" value="ANK_REP_REGION"/>
    <property type="match status" value="2"/>
</dbReference>